<accession>A0A2B4RH55</accession>
<dbReference type="PANTHER" id="PTHR35450">
    <property type="entry name" value="REVERSE TRANSCRIPTASE DOMAIN-CONTAINING PROTEIN"/>
    <property type="match status" value="1"/>
</dbReference>
<protein>
    <submittedName>
        <fullName evidence="3">Retrovirus-related Pol polyprotein from type-1 retrotransposable element R2</fullName>
    </submittedName>
</protein>
<dbReference type="EMBL" id="LSMT01000623">
    <property type="protein sequence ID" value="PFX15677.1"/>
    <property type="molecule type" value="Genomic_DNA"/>
</dbReference>
<feature type="region of interest" description="Disordered" evidence="1">
    <location>
        <begin position="1"/>
        <end position="24"/>
    </location>
</feature>
<dbReference type="PANTHER" id="PTHR35450:SF2">
    <property type="entry name" value="REVERSE TRANSCRIPTASE DOMAIN-CONTAINING PROTEIN"/>
    <property type="match status" value="1"/>
</dbReference>
<evidence type="ECO:0000313" key="4">
    <source>
        <dbReference type="Proteomes" id="UP000225706"/>
    </source>
</evidence>
<dbReference type="InterPro" id="IPR000477">
    <property type="entry name" value="RT_dom"/>
</dbReference>
<comment type="caution">
    <text evidence="3">The sequence shown here is derived from an EMBL/GenBank/DDBJ whole genome shotgun (WGS) entry which is preliminary data.</text>
</comment>
<evidence type="ECO:0000256" key="1">
    <source>
        <dbReference type="SAM" id="MobiDB-lite"/>
    </source>
</evidence>
<organism evidence="3 4">
    <name type="scientific">Stylophora pistillata</name>
    <name type="common">Smooth cauliflower coral</name>
    <dbReference type="NCBI Taxonomy" id="50429"/>
    <lineage>
        <taxon>Eukaryota</taxon>
        <taxon>Metazoa</taxon>
        <taxon>Cnidaria</taxon>
        <taxon>Anthozoa</taxon>
        <taxon>Hexacorallia</taxon>
        <taxon>Scleractinia</taxon>
        <taxon>Astrocoeniina</taxon>
        <taxon>Pocilloporidae</taxon>
        <taxon>Stylophora</taxon>
    </lineage>
</organism>
<sequence>MAEAQGDSDKPKYDHGLQDNRRQDRMFTNIEEAASFWRSLWEAEGTGESGADWSEEFRCAIREKVPEPTEENFTLSEERTAQVIGKKRNWSAPGPGRLANYWWKRAKCLHEGIAISFEAIARSDQEIPMWFAEGKSSLIPKLGEFTSANQRPITCLNTMYKWFSSCLLKPVDQHLDTYGLMEGEQRGAKENCSGTMDNLLVDRMVCQDSQRGRRNLSMAWVDVRKAYDSVDHKWLKEMFALHRFPTWIGNLIARLCGRWNAKITAATRQGVETSERIAFRKGLHQGDALCPRLFTLCLNPIAWKLKASEGYCLSKPISAKITDLLYIDDLKIYAPSEANLERIIPALHPQEFRRTRSSGGRELKSVESEYNLIKIKAAVKLCANTDPTLKLVREFEERAVDKGRRSMLKDASDFARDLGIELELAHPEPVGQTEERELVDKKKIGVFAKKALYTKRRQGIEEQRWQGKLVANRWHNAAFKILFFKLLRDHGLVNTVPPWYSPTQPKSINEGEKVTAYWDVPVFADQTEVRANRIDGRIVDKARKTVTLLEMSCPWVDNRDHKDEEKIMKYAPLRLELKRQYPGFNIIQYNIIIDVLGGYSKDLKKSVRELVGSERSTAVLGLNSGNEAAIHAMRTIFEADDIDAVLLIDASNAFNALNRSASLQNIRALCPPMAIYAINTYRQPARLFVIGCQALESVEGTAQGDPLAMSLYAISLQPLITQLQVSSATKQCWFADNFAGSGSLLEVRNWWNVLSESGPRLGYFPNAKKCWLITRPEKESAAKAEFADIEINVTSEEHKHLGAVLRSRAFLGYIGDKVEDWVKQVIKLAEFAVSQPRARYAAFTVGLRHRWNYFLRTLPDLSDLLEPLENAIANILIPAITDHQIHEEERNLLALPVRLGGLGIANPVELASQE</sequence>
<dbReference type="AlphaFoldDB" id="A0A2B4RH55"/>
<gene>
    <name evidence="3" type="primary">2</name>
    <name evidence="3" type="ORF">AWC38_SpisGene20103</name>
</gene>
<evidence type="ECO:0000313" key="3">
    <source>
        <dbReference type="EMBL" id="PFX15677.1"/>
    </source>
</evidence>
<keyword evidence="4" id="KW-1185">Reference proteome</keyword>
<dbReference type="CDD" id="cd01650">
    <property type="entry name" value="RT_nLTR_like"/>
    <property type="match status" value="1"/>
</dbReference>
<proteinExistence type="predicted"/>
<dbReference type="Proteomes" id="UP000225706">
    <property type="component" value="Unassembled WGS sequence"/>
</dbReference>
<dbReference type="OrthoDB" id="5962029at2759"/>
<evidence type="ECO:0000259" key="2">
    <source>
        <dbReference type="PROSITE" id="PS50878"/>
    </source>
</evidence>
<feature type="domain" description="Reverse transcriptase" evidence="2">
    <location>
        <begin position="120"/>
        <end position="377"/>
    </location>
</feature>
<feature type="compositionally biased region" description="Basic and acidic residues" evidence="1">
    <location>
        <begin position="7"/>
        <end position="24"/>
    </location>
</feature>
<name>A0A2B4RH55_STYPI</name>
<reference evidence="4" key="1">
    <citation type="journal article" date="2017" name="bioRxiv">
        <title>Comparative analysis of the genomes of Stylophora pistillata and Acropora digitifera provides evidence for extensive differences between species of corals.</title>
        <authorList>
            <person name="Voolstra C.R."/>
            <person name="Li Y."/>
            <person name="Liew Y.J."/>
            <person name="Baumgarten S."/>
            <person name="Zoccola D."/>
            <person name="Flot J.-F."/>
            <person name="Tambutte S."/>
            <person name="Allemand D."/>
            <person name="Aranda M."/>
        </authorList>
    </citation>
    <scope>NUCLEOTIDE SEQUENCE [LARGE SCALE GENOMIC DNA]</scope>
</reference>
<dbReference type="PROSITE" id="PS50878">
    <property type="entry name" value="RT_POL"/>
    <property type="match status" value="1"/>
</dbReference>
<dbReference type="Pfam" id="PF00078">
    <property type="entry name" value="RVT_1"/>
    <property type="match status" value="1"/>
</dbReference>